<evidence type="ECO:0000313" key="3">
    <source>
        <dbReference type="Proteomes" id="UP000573327"/>
    </source>
</evidence>
<evidence type="ECO:0000256" key="1">
    <source>
        <dbReference type="SAM" id="MobiDB-lite"/>
    </source>
</evidence>
<organism evidence="2 3">
    <name type="scientific">Kitasatospora gansuensis</name>
    <dbReference type="NCBI Taxonomy" id="258050"/>
    <lineage>
        <taxon>Bacteria</taxon>
        <taxon>Bacillati</taxon>
        <taxon>Actinomycetota</taxon>
        <taxon>Actinomycetes</taxon>
        <taxon>Kitasatosporales</taxon>
        <taxon>Streptomycetaceae</taxon>
        <taxon>Kitasatospora</taxon>
    </lineage>
</organism>
<sequence>MSTNPSGSPSKPVSGGSSSTGGLRRGGGRSSGRSSSKGDYIGAESGSPYGYRDPDCEALEMHLGFRYGCQEIVRRLRAEPNLLPASIRAMHADDTMDREDRIEMLRAEADHSLVREVMTLTPDTWDEISEEAQHQVFGYLVKSMIPVGRPGQPPSERFLITWRIPDAHSQ</sequence>
<feature type="compositionally biased region" description="Low complexity" evidence="1">
    <location>
        <begin position="1"/>
        <end position="22"/>
    </location>
</feature>
<keyword evidence="3" id="KW-1185">Reference proteome</keyword>
<name>A0A7W7WK08_9ACTN</name>
<evidence type="ECO:0000313" key="2">
    <source>
        <dbReference type="EMBL" id="MBB4949876.1"/>
    </source>
</evidence>
<protein>
    <submittedName>
        <fullName evidence="2">Uncharacterized protein</fullName>
    </submittedName>
</protein>
<dbReference type="Proteomes" id="UP000573327">
    <property type="component" value="Unassembled WGS sequence"/>
</dbReference>
<accession>A0A7W7WK08</accession>
<dbReference type="EMBL" id="JACHJR010000001">
    <property type="protein sequence ID" value="MBB4949876.1"/>
    <property type="molecule type" value="Genomic_DNA"/>
</dbReference>
<reference evidence="2 3" key="1">
    <citation type="submission" date="2020-08" db="EMBL/GenBank/DDBJ databases">
        <title>Sequencing the genomes of 1000 actinobacteria strains.</title>
        <authorList>
            <person name="Klenk H.-P."/>
        </authorList>
    </citation>
    <scope>NUCLEOTIDE SEQUENCE [LARGE SCALE GENOMIC DNA]</scope>
    <source>
        <strain evidence="2 3">DSM 44786</strain>
    </source>
</reference>
<dbReference type="RefSeq" id="WP_184920544.1">
    <property type="nucleotide sequence ID" value="NZ_JACHJR010000001.1"/>
</dbReference>
<feature type="region of interest" description="Disordered" evidence="1">
    <location>
        <begin position="1"/>
        <end position="51"/>
    </location>
</feature>
<gene>
    <name evidence="2" type="ORF">F4556_005411</name>
</gene>
<dbReference type="AlphaFoldDB" id="A0A7W7WK08"/>
<comment type="caution">
    <text evidence="2">The sequence shown here is derived from an EMBL/GenBank/DDBJ whole genome shotgun (WGS) entry which is preliminary data.</text>
</comment>
<proteinExistence type="predicted"/>